<evidence type="ECO:0000256" key="2">
    <source>
        <dbReference type="SAM" id="SignalP"/>
    </source>
</evidence>
<comment type="caution">
    <text evidence="4">The sequence shown here is derived from an EMBL/GenBank/DDBJ whole genome shotgun (WGS) entry which is preliminary data.</text>
</comment>
<gene>
    <name evidence="4" type="ORF">GCM10011531_00260</name>
</gene>
<organism evidence="4 5">
    <name type="scientific">Aquaticitalea lipolytica</name>
    <dbReference type="NCBI Taxonomy" id="1247562"/>
    <lineage>
        <taxon>Bacteria</taxon>
        <taxon>Pseudomonadati</taxon>
        <taxon>Bacteroidota</taxon>
        <taxon>Flavobacteriia</taxon>
        <taxon>Flavobacteriales</taxon>
        <taxon>Flavobacteriaceae</taxon>
        <taxon>Aquaticitalea</taxon>
    </lineage>
</organism>
<keyword evidence="5" id="KW-1185">Reference proteome</keyword>
<dbReference type="EMBL" id="BMIC01000001">
    <property type="protein sequence ID" value="GFZ75819.1"/>
    <property type="molecule type" value="Genomic_DNA"/>
</dbReference>
<dbReference type="RefSeq" id="WP_188604311.1">
    <property type="nucleotide sequence ID" value="NZ_BMIC01000001.1"/>
</dbReference>
<name>A0A8J2XET4_9FLAO</name>
<evidence type="ECO:0000259" key="3">
    <source>
        <dbReference type="Pfam" id="PF13505"/>
    </source>
</evidence>
<feature type="domain" description="Outer membrane protein beta-barrel" evidence="3">
    <location>
        <begin position="6"/>
        <end position="170"/>
    </location>
</feature>
<feature type="signal peptide" evidence="2">
    <location>
        <begin position="1"/>
        <end position="20"/>
    </location>
</feature>
<evidence type="ECO:0000256" key="1">
    <source>
        <dbReference type="ARBA" id="ARBA00022729"/>
    </source>
</evidence>
<dbReference type="AlphaFoldDB" id="A0A8J2XET4"/>
<evidence type="ECO:0000313" key="4">
    <source>
        <dbReference type="EMBL" id="GFZ75819.1"/>
    </source>
</evidence>
<reference evidence="4 5" key="1">
    <citation type="journal article" date="2014" name="Int. J. Syst. Evol. Microbiol.">
        <title>Complete genome sequence of Corynebacterium casei LMG S-19264T (=DSM 44701T), isolated from a smear-ripened cheese.</title>
        <authorList>
            <consortium name="US DOE Joint Genome Institute (JGI-PGF)"/>
            <person name="Walter F."/>
            <person name="Albersmeier A."/>
            <person name="Kalinowski J."/>
            <person name="Ruckert C."/>
        </authorList>
    </citation>
    <scope>NUCLEOTIDE SEQUENCE [LARGE SCALE GENOMIC DNA]</scope>
    <source>
        <strain evidence="4 5">CGMCC 1.15295</strain>
    </source>
</reference>
<dbReference type="Proteomes" id="UP000598120">
    <property type="component" value="Unassembled WGS sequence"/>
</dbReference>
<dbReference type="Pfam" id="PF13505">
    <property type="entry name" value="OMP_b-brl"/>
    <property type="match status" value="1"/>
</dbReference>
<accession>A0A8J2XET4</accession>
<keyword evidence="1 2" id="KW-0732">Signal</keyword>
<dbReference type="InterPro" id="IPR027385">
    <property type="entry name" value="Beta-barrel_OMP"/>
</dbReference>
<evidence type="ECO:0000313" key="5">
    <source>
        <dbReference type="Proteomes" id="UP000598120"/>
    </source>
</evidence>
<proteinExistence type="predicted"/>
<protein>
    <recommendedName>
        <fullName evidence="3">Outer membrane protein beta-barrel domain-containing protein</fullName>
    </recommendedName>
</protein>
<feature type="chain" id="PRO_5035257771" description="Outer membrane protein beta-barrel domain-containing protein" evidence="2">
    <location>
        <begin position="21"/>
        <end position="170"/>
    </location>
</feature>
<sequence length="170" mass="18686">MKKILLLTAIVAFGLSNVNAQDSKFGVTAGYTNITEKASFEGDSFSSSESGFYIGVLGDFTISEKFHIQPEVLYANASETNFLYIPVLAKFMVSEQFGILAGPQANLILEDVVEGFNTLGIDLTFGANYDINENFFIEARYGFEVTNRIKDGGDLKDRINTLNVGIGYKF</sequence>
<dbReference type="SUPFAM" id="SSF56925">
    <property type="entry name" value="OMPA-like"/>
    <property type="match status" value="1"/>
</dbReference>
<dbReference type="InterPro" id="IPR011250">
    <property type="entry name" value="OMP/PagP_B-barrel"/>
</dbReference>